<keyword evidence="4 5" id="KW-0479">Metal-binding</keyword>
<evidence type="ECO:0000256" key="1">
    <source>
        <dbReference type="ARBA" id="ARBA00006964"/>
    </source>
</evidence>
<reference evidence="6 7" key="1">
    <citation type="submission" date="2020-08" db="EMBL/GenBank/DDBJ databases">
        <title>Genomic Encyclopedia of Type Strains, Phase IV (KMG-IV): sequencing the most valuable type-strain genomes for metagenomic binning, comparative biology and taxonomic classification.</title>
        <authorList>
            <person name="Goeker M."/>
        </authorList>
    </citation>
    <scope>NUCLEOTIDE SEQUENCE [LARGE SCALE GENOMIC DNA]</scope>
    <source>
        <strain evidence="6 7">DSM 103725</strain>
    </source>
</reference>
<dbReference type="GO" id="GO:0005737">
    <property type="term" value="C:cytoplasm"/>
    <property type="evidence" value="ECO:0007669"/>
    <property type="project" value="TreeGrafter"/>
</dbReference>
<protein>
    <recommendedName>
        <fullName evidence="3 4">GTP cyclohydrolase 1 type 2 homolog</fullName>
    </recommendedName>
</protein>
<dbReference type="Gene3D" id="3.40.1390.30">
    <property type="entry name" value="NIF3 (NGG1p interacting factor 3)-like"/>
    <property type="match status" value="1"/>
</dbReference>
<dbReference type="InterPro" id="IPR036069">
    <property type="entry name" value="DUF34/NIF3_sf"/>
</dbReference>
<accession>A0A7X0LLW2</accession>
<organism evidence="6 7">
    <name type="scientific">Algisphaera agarilytica</name>
    <dbReference type="NCBI Taxonomy" id="1385975"/>
    <lineage>
        <taxon>Bacteria</taxon>
        <taxon>Pseudomonadati</taxon>
        <taxon>Planctomycetota</taxon>
        <taxon>Phycisphaerae</taxon>
        <taxon>Phycisphaerales</taxon>
        <taxon>Phycisphaeraceae</taxon>
        <taxon>Algisphaera</taxon>
    </lineage>
</organism>
<keyword evidence="7" id="KW-1185">Reference proteome</keyword>
<feature type="binding site" evidence="5">
    <location>
        <position position="337"/>
    </location>
    <ligand>
        <name>a divalent metal cation</name>
        <dbReference type="ChEBI" id="CHEBI:60240"/>
        <label>1</label>
    </ligand>
</feature>
<comment type="similarity">
    <text evidence="1 4">Belongs to the GTP cyclohydrolase I type 2/NIF3 family.</text>
</comment>
<evidence type="ECO:0000256" key="2">
    <source>
        <dbReference type="ARBA" id="ARBA00011643"/>
    </source>
</evidence>
<dbReference type="InterPro" id="IPR015867">
    <property type="entry name" value="N-reg_PII/ATP_PRibTrfase_C"/>
</dbReference>
<dbReference type="PANTHER" id="PTHR13799:SF13">
    <property type="entry name" value="NIF3-LIKE PROTEIN 1"/>
    <property type="match status" value="1"/>
</dbReference>
<feature type="binding site" evidence="5">
    <location>
        <position position="95"/>
    </location>
    <ligand>
        <name>a divalent metal cation</name>
        <dbReference type="ChEBI" id="CHEBI:60240"/>
        <label>1</label>
    </ligand>
</feature>
<sequence length="375" mass="41404">MKQIAPERLAESWDKVGLHVGDPEQKVSRALLCIDMTEAVVAEAVKKRCQLIVAYHPPIFDPLKRMTADGPWTQRRIWQATRAGLAVYSPHTALDAVRGGTNDWLCDGLGKASFRGSIGSEFERRYGQKVVVYVPRDDAEKVRSAMAEAGAGGIGNYSDCSFNVDGIGTFYPELGSNPTIGEHHKLERVEETRIEMICDHGAGLTGRVLRAIREAHPYEEPAIDVFDLADNYLAEDEEQGAGRVVFLKQPITPATLASRVKKRLGVKHVKLAAAEPFVGTDPDLYPGKLSSVAVCVGSGGSLFEKYPGADAYVTGEMQHHQVLDLVQQGRVVLLAGHTNTERPYLPTYRERLIETIEGKLDWEVSEADRVPWVWK</sequence>
<proteinExistence type="inferred from homology"/>
<dbReference type="PANTHER" id="PTHR13799">
    <property type="entry name" value="NGG1 INTERACTING FACTOR 3"/>
    <property type="match status" value="1"/>
</dbReference>
<evidence type="ECO:0000313" key="6">
    <source>
        <dbReference type="EMBL" id="MBB6431432.1"/>
    </source>
</evidence>
<gene>
    <name evidence="6" type="ORF">HNQ40_003238</name>
</gene>
<evidence type="ECO:0000256" key="5">
    <source>
        <dbReference type="PIRSR" id="PIRSR602678-1"/>
    </source>
</evidence>
<dbReference type="Gene3D" id="3.30.70.120">
    <property type="match status" value="1"/>
</dbReference>
<dbReference type="GO" id="GO:0046872">
    <property type="term" value="F:metal ion binding"/>
    <property type="evidence" value="ECO:0007669"/>
    <property type="project" value="UniProtKB-UniRule"/>
</dbReference>
<comment type="subunit">
    <text evidence="2">Homohexamer.</text>
</comment>
<dbReference type="FunFam" id="3.40.1390.30:FF:000001">
    <property type="entry name" value="GTP cyclohydrolase 1 type 2"/>
    <property type="match status" value="1"/>
</dbReference>
<dbReference type="EMBL" id="JACHGY010000001">
    <property type="protein sequence ID" value="MBB6431432.1"/>
    <property type="molecule type" value="Genomic_DNA"/>
</dbReference>
<feature type="binding site" evidence="5">
    <location>
        <position position="56"/>
    </location>
    <ligand>
        <name>a divalent metal cation</name>
        <dbReference type="ChEBI" id="CHEBI:60240"/>
        <label>1</label>
    </ligand>
</feature>
<feature type="binding site" evidence="5">
    <location>
        <position position="341"/>
    </location>
    <ligand>
        <name>a divalent metal cation</name>
        <dbReference type="ChEBI" id="CHEBI:60240"/>
        <label>1</label>
    </ligand>
</feature>
<dbReference type="Proteomes" id="UP000541810">
    <property type="component" value="Unassembled WGS sequence"/>
</dbReference>
<dbReference type="Pfam" id="PF01784">
    <property type="entry name" value="DUF34_NIF3"/>
    <property type="match status" value="1"/>
</dbReference>
<evidence type="ECO:0000313" key="7">
    <source>
        <dbReference type="Proteomes" id="UP000541810"/>
    </source>
</evidence>
<comment type="caution">
    <text evidence="6">The sequence shown here is derived from an EMBL/GenBank/DDBJ whole genome shotgun (WGS) entry which is preliminary data.</text>
</comment>
<evidence type="ECO:0000256" key="4">
    <source>
        <dbReference type="PIRNR" id="PIRNR037489"/>
    </source>
</evidence>
<name>A0A7X0LLW2_9BACT</name>
<dbReference type="InterPro" id="IPR017221">
    <property type="entry name" value="DUF34/NIF3_bac"/>
</dbReference>
<dbReference type="NCBIfam" id="TIGR00486">
    <property type="entry name" value="YbgI_SA1388"/>
    <property type="match status" value="1"/>
</dbReference>
<dbReference type="PIRSF" id="PIRSF037489">
    <property type="entry name" value="UCP037489_NIF3_YqfO"/>
    <property type="match status" value="1"/>
</dbReference>
<dbReference type="SUPFAM" id="SSF102705">
    <property type="entry name" value="NIF3 (NGG1p interacting factor 3)-like"/>
    <property type="match status" value="1"/>
</dbReference>
<evidence type="ECO:0000256" key="3">
    <source>
        <dbReference type="ARBA" id="ARBA00022112"/>
    </source>
</evidence>
<dbReference type="AlphaFoldDB" id="A0A7X0LLW2"/>
<dbReference type="InterPro" id="IPR002678">
    <property type="entry name" value="DUF34/NIF3"/>
</dbReference>